<evidence type="ECO:0000256" key="1">
    <source>
        <dbReference type="SAM" id="Phobius"/>
    </source>
</evidence>
<dbReference type="PANTHER" id="PTHR32309">
    <property type="entry name" value="TYROSINE-PROTEIN KINASE"/>
    <property type="match status" value="1"/>
</dbReference>
<evidence type="ECO:0008006" key="4">
    <source>
        <dbReference type="Google" id="ProtNLM"/>
    </source>
</evidence>
<accession>A0A8J3IE33</accession>
<feature type="transmembrane region" description="Helical" evidence="1">
    <location>
        <begin position="251"/>
        <end position="273"/>
    </location>
</feature>
<feature type="transmembrane region" description="Helical" evidence="1">
    <location>
        <begin position="12"/>
        <end position="32"/>
    </location>
</feature>
<reference evidence="2" key="1">
    <citation type="submission" date="2020-10" db="EMBL/GenBank/DDBJ databases">
        <title>Taxonomic study of unclassified bacteria belonging to the class Ktedonobacteria.</title>
        <authorList>
            <person name="Yabe S."/>
            <person name="Wang C.M."/>
            <person name="Zheng Y."/>
            <person name="Sakai Y."/>
            <person name="Cavaletti L."/>
            <person name="Monciardini P."/>
            <person name="Donadio S."/>
        </authorList>
    </citation>
    <scope>NUCLEOTIDE SEQUENCE</scope>
    <source>
        <strain evidence="2">ID150040</strain>
    </source>
</reference>
<dbReference type="EMBL" id="BNJK01000001">
    <property type="protein sequence ID" value="GHO91863.1"/>
    <property type="molecule type" value="Genomic_DNA"/>
</dbReference>
<keyword evidence="1" id="KW-0812">Transmembrane</keyword>
<dbReference type="RefSeq" id="WP_220202733.1">
    <property type="nucleotide sequence ID" value="NZ_BNJK01000001.1"/>
</dbReference>
<dbReference type="AlphaFoldDB" id="A0A8J3IE33"/>
<dbReference type="SUPFAM" id="SSF52540">
    <property type="entry name" value="P-loop containing nucleoside triphosphate hydrolases"/>
    <property type="match status" value="1"/>
</dbReference>
<proteinExistence type="predicted"/>
<evidence type="ECO:0000313" key="3">
    <source>
        <dbReference type="Proteomes" id="UP000597444"/>
    </source>
</evidence>
<keyword evidence="3" id="KW-1185">Reference proteome</keyword>
<gene>
    <name evidence="2" type="ORF">KSF_019110</name>
</gene>
<dbReference type="Proteomes" id="UP000597444">
    <property type="component" value="Unassembled WGS sequence"/>
</dbReference>
<keyword evidence="1" id="KW-1133">Transmembrane helix</keyword>
<dbReference type="InterPro" id="IPR027417">
    <property type="entry name" value="P-loop_NTPase"/>
</dbReference>
<name>A0A8J3IE33_9CHLR</name>
<dbReference type="GO" id="GO:0005886">
    <property type="term" value="C:plasma membrane"/>
    <property type="evidence" value="ECO:0007669"/>
    <property type="project" value="TreeGrafter"/>
</dbReference>
<organism evidence="2 3">
    <name type="scientific">Reticulibacter mediterranei</name>
    <dbReference type="NCBI Taxonomy" id="2778369"/>
    <lineage>
        <taxon>Bacteria</taxon>
        <taxon>Bacillati</taxon>
        <taxon>Chloroflexota</taxon>
        <taxon>Ktedonobacteria</taxon>
        <taxon>Ktedonobacterales</taxon>
        <taxon>Reticulibacteraceae</taxon>
        <taxon>Reticulibacter</taxon>
    </lineage>
</organism>
<dbReference type="GO" id="GO:0004713">
    <property type="term" value="F:protein tyrosine kinase activity"/>
    <property type="evidence" value="ECO:0007669"/>
    <property type="project" value="TreeGrafter"/>
</dbReference>
<protein>
    <recommendedName>
        <fullName evidence="4">Polysaccharide chain length determinant N-terminal domain-containing protein</fullName>
    </recommendedName>
</protein>
<sequence>MELRAYAEGYVRLLWLLLLVIPVSLEAGWLYVQGETATYTASTSILLNASMLVDTAVPSTIVKLSVPTSYAAQVATPPVLIAINKRYPRLSIARLKTAINVTADSSNHILLIRVTDSKPEAAADIANYLALQFVEKQSAGLQHELTYYQQWLQQEITRLTSEINALNEQIQALQPPKTKPSDHPVLPTQQRIILNNDQYRVNNDIRSLYLYNQALSDIQSVQPLFQKAYIIQHEAKASDIPVVPPPSVSSVLAVAVTLGVLLHIAVVIFMEYFSPFIRHKGEIERLSGLSALNGALNIFGFEYKRLLAGHPLLCCWRLDAFRFLCESLSIQALKKGNHTILLTSLRQKRNCAVLFATFFVHSGYRTLIIEASQERPSLSQHLQILGPGNLKTDAGMLLSCIGRTSSPSLFVLPANATLTQNEPLTAVSLRALLPELQKLFQIIIIDGPVFDRADTRLLAAEVHQTILLLQKRRDRVKVLKETAIRCQDIGLRVQCLLVS</sequence>
<comment type="caution">
    <text evidence="2">The sequence shown here is derived from an EMBL/GenBank/DDBJ whole genome shotgun (WGS) entry which is preliminary data.</text>
</comment>
<keyword evidence="1" id="KW-0472">Membrane</keyword>
<dbReference type="PANTHER" id="PTHR32309:SF13">
    <property type="entry name" value="FERRIC ENTEROBACTIN TRANSPORT PROTEIN FEPE"/>
    <property type="match status" value="1"/>
</dbReference>
<evidence type="ECO:0000313" key="2">
    <source>
        <dbReference type="EMBL" id="GHO91863.1"/>
    </source>
</evidence>
<dbReference type="InterPro" id="IPR050445">
    <property type="entry name" value="Bact_polysacc_biosynth/exp"/>
</dbReference>
<dbReference type="Gene3D" id="3.40.50.300">
    <property type="entry name" value="P-loop containing nucleotide triphosphate hydrolases"/>
    <property type="match status" value="1"/>
</dbReference>